<evidence type="ECO:0000256" key="8">
    <source>
        <dbReference type="ARBA" id="ARBA00022786"/>
    </source>
</evidence>
<evidence type="ECO:0000256" key="2">
    <source>
        <dbReference type="ARBA" id="ARBA00004906"/>
    </source>
</evidence>
<evidence type="ECO:0000256" key="4">
    <source>
        <dbReference type="ARBA" id="ARBA00022679"/>
    </source>
</evidence>
<dbReference type="InterPro" id="IPR016135">
    <property type="entry name" value="UBQ-conjugating_enzyme/RWD"/>
</dbReference>
<feature type="compositionally biased region" description="Basic and acidic residues" evidence="12">
    <location>
        <begin position="69"/>
        <end position="80"/>
    </location>
</feature>
<dbReference type="InterPro" id="IPR031127">
    <property type="entry name" value="E3_UB_ligase_RBR"/>
</dbReference>
<dbReference type="GO" id="GO:0008270">
    <property type="term" value="F:zinc ion binding"/>
    <property type="evidence" value="ECO:0007669"/>
    <property type="project" value="UniProtKB-KW"/>
</dbReference>
<evidence type="ECO:0000259" key="14">
    <source>
        <dbReference type="PROSITE" id="PS50908"/>
    </source>
</evidence>
<dbReference type="GO" id="GO:0061630">
    <property type="term" value="F:ubiquitin protein ligase activity"/>
    <property type="evidence" value="ECO:0007669"/>
    <property type="project" value="UniProtKB-EC"/>
</dbReference>
<dbReference type="InterPro" id="IPR047548">
    <property type="entry name" value="Rcat_RBR_RNF14"/>
</dbReference>
<gene>
    <name evidence="16" type="ORF">M501DRAFT_913680</name>
</gene>
<evidence type="ECO:0000256" key="6">
    <source>
        <dbReference type="ARBA" id="ARBA00022737"/>
    </source>
</evidence>
<feature type="region of interest" description="Disordered" evidence="12">
    <location>
        <begin position="58"/>
        <end position="80"/>
    </location>
</feature>
<keyword evidence="9" id="KW-0862">Zinc</keyword>
<dbReference type="SUPFAM" id="SSF57850">
    <property type="entry name" value="RING/U-box"/>
    <property type="match status" value="2"/>
</dbReference>
<keyword evidence="8" id="KW-0833">Ubl conjugation pathway</keyword>
<proteinExistence type="inferred from homology"/>
<dbReference type="CDD" id="cd23820">
    <property type="entry name" value="RWD_RNF14"/>
    <property type="match status" value="1"/>
</dbReference>
<dbReference type="InterPro" id="IPR013083">
    <property type="entry name" value="Znf_RING/FYVE/PHD"/>
</dbReference>
<dbReference type="InterPro" id="IPR002867">
    <property type="entry name" value="IBR_dom"/>
</dbReference>
<dbReference type="OrthoDB" id="1431934at2759"/>
<dbReference type="AlphaFoldDB" id="A0A9P4VMT2"/>
<evidence type="ECO:0000313" key="16">
    <source>
        <dbReference type="EMBL" id="KAF2836983.1"/>
    </source>
</evidence>
<protein>
    <recommendedName>
        <fullName evidence="3">RBR-type E3 ubiquitin transferase</fullName>
        <ecNumber evidence="3">2.3.2.31</ecNumber>
    </recommendedName>
</protein>
<dbReference type="PROSITE" id="PS51873">
    <property type="entry name" value="TRIAD"/>
    <property type="match status" value="1"/>
</dbReference>
<dbReference type="EMBL" id="MU006101">
    <property type="protein sequence ID" value="KAF2836983.1"/>
    <property type="molecule type" value="Genomic_DNA"/>
</dbReference>
<comment type="similarity">
    <text evidence="10">Belongs to the RBR family. RNF14 subfamily.</text>
</comment>
<evidence type="ECO:0000256" key="3">
    <source>
        <dbReference type="ARBA" id="ARBA00012251"/>
    </source>
</evidence>
<evidence type="ECO:0000259" key="13">
    <source>
        <dbReference type="PROSITE" id="PS50089"/>
    </source>
</evidence>
<evidence type="ECO:0000313" key="17">
    <source>
        <dbReference type="Proteomes" id="UP000799429"/>
    </source>
</evidence>
<feature type="domain" description="RWD" evidence="14">
    <location>
        <begin position="12"/>
        <end position="160"/>
    </location>
</feature>
<dbReference type="CDD" id="cd20354">
    <property type="entry name" value="Rcat_RBR_RNF14"/>
    <property type="match status" value="1"/>
</dbReference>
<accession>A0A9P4VMT2</accession>
<keyword evidence="5" id="KW-0479">Metal-binding</keyword>
<organism evidence="16 17">
    <name type="scientific">Patellaria atrata CBS 101060</name>
    <dbReference type="NCBI Taxonomy" id="1346257"/>
    <lineage>
        <taxon>Eukaryota</taxon>
        <taxon>Fungi</taxon>
        <taxon>Dikarya</taxon>
        <taxon>Ascomycota</taxon>
        <taxon>Pezizomycotina</taxon>
        <taxon>Dothideomycetes</taxon>
        <taxon>Dothideomycetes incertae sedis</taxon>
        <taxon>Patellariales</taxon>
        <taxon>Patellariaceae</taxon>
        <taxon>Patellaria</taxon>
    </lineage>
</organism>
<evidence type="ECO:0000256" key="9">
    <source>
        <dbReference type="ARBA" id="ARBA00022833"/>
    </source>
</evidence>
<evidence type="ECO:0000256" key="10">
    <source>
        <dbReference type="ARBA" id="ARBA00044508"/>
    </source>
</evidence>
<keyword evidence="17" id="KW-1185">Reference proteome</keyword>
<evidence type="ECO:0000256" key="12">
    <source>
        <dbReference type="SAM" id="MobiDB-lite"/>
    </source>
</evidence>
<evidence type="ECO:0000256" key="1">
    <source>
        <dbReference type="ARBA" id="ARBA00001798"/>
    </source>
</evidence>
<dbReference type="SMART" id="SM00591">
    <property type="entry name" value="RWD"/>
    <property type="match status" value="1"/>
</dbReference>
<dbReference type="Pfam" id="PF05773">
    <property type="entry name" value="RWD"/>
    <property type="match status" value="1"/>
</dbReference>
<evidence type="ECO:0000256" key="5">
    <source>
        <dbReference type="ARBA" id="ARBA00022723"/>
    </source>
</evidence>
<dbReference type="PANTHER" id="PTHR11685">
    <property type="entry name" value="RBR FAMILY RING FINGER AND IBR DOMAIN-CONTAINING"/>
    <property type="match status" value="1"/>
</dbReference>
<dbReference type="Gene3D" id="1.20.120.1750">
    <property type="match status" value="1"/>
</dbReference>
<dbReference type="Pfam" id="PF22191">
    <property type="entry name" value="IBR_1"/>
    <property type="match status" value="1"/>
</dbReference>
<evidence type="ECO:0000256" key="11">
    <source>
        <dbReference type="PROSITE-ProRule" id="PRU00175"/>
    </source>
</evidence>
<reference evidence="16" key="1">
    <citation type="journal article" date="2020" name="Stud. Mycol.">
        <title>101 Dothideomycetes genomes: a test case for predicting lifestyles and emergence of pathogens.</title>
        <authorList>
            <person name="Haridas S."/>
            <person name="Albert R."/>
            <person name="Binder M."/>
            <person name="Bloem J."/>
            <person name="Labutti K."/>
            <person name="Salamov A."/>
            <person name="Andreopoulos B."/>
            <person name="Baker S."/>
            <person name="Barry K."/>
            <person name="Bills G."/>
            <person name="Bluhm B."/>
            <person name="Cannon C."/>
            <person name="Castanera R."/>
            <person name="Culley D."/>
            <person name="Daum C."/>
            <person name="Ezra D."/>
            <person name="Gonzalez J."/>
            <person name="Henrissat B."/>
            <person name="Kuo A."/>
            <person name="Liang C."/>
            <person name="Lipzen A."/>
            <person name="Lutzoni F."/>
            <person name="Magnuson J."/>
            <person name="Mondo S."/>
            <person name="Nolan M."/>
            <person name="Ohm R."/>
            <person name="Pangilinan J."/>
            <person name="Park H.-J."/>
            <person name="Ramirez L."/>
            <person name="Alfaro M."/>
            <person name="Sun H."/>
            <person name="Tritt A."/>
            <person name="Yoshinaga Y."/>
            <person name="Zwiers L.-H."/>
            <person name="Turgeon B."/>
            <person name="Goodwin S."/>
            <person name="Spatafora J."/>
            <person name="Crous P."/>
            <person name="Grigoriev I."/>
        </authorList>
    </citation>
    <scope>NUCLEOTIDE SEQUENCE</scope>
    <source>
        <strain evidence="16">CBS 101060</strain>
    </source>
</reference>
<dbReference type="GO" id="GO:0016567">
    <property type="term" value="P:protein ubiquitination"/>
    <property type="evidence" value="ECO:0007669"/>
    <property type="project" value="InterPro"/>
</dbReference>
<dbReference type="PROSITE" id="PS00518">
    <property type="entry name" value="ZF_RING_1"/>
    <property type="match status" value="1"/>
</dbReference>
<feature type="non-terminal residue" evidence="16">
    <location>
        <position position="488"/>
    </location>
</feature>
<name>A0A9P4VMT2_9PEZI</name>
<feature type="domain" description="RING-type" evidence="13">
    <location>
        <begin position="195"/>
        <end position="229"/>
    </location>
</feature>
<dbReference type="PROSITE" id="PS50908">
    <property type="entry name" value="RWD"/>
    <property type="match status" value="1"/>
</dbReference>
<dbReference type="Pfam" id="PF01485">
    <property type="entry name" value="IBR"/>
    <property type="match status" value="1"/>
</dbReference>
<dbReference type="EC" id="2.3.2.31" evidence="3"/>
<comment type="catalytic activity">
    <reaction evidence="1">
        <text>[E2 ubiquitin-conjugating enzyme]-S-ubiquitinyl-L-cysteine + [acceptor protein]-L-lysine = [E2 ubiquitin-conjugating enzyme]-L-cysteine + [acceptor protein]-N(6)-ubiquitinyl-L-lysine.</text>
        <dbReference type="EC" id="2.3.2.31"/>
    </reaction>
</comment>
<dbReference type="InterPro" id="IPR017907">
    <property type="entry name" value="Znf_RING_CS"/>
</dbReference>
<dbReference type="Gene3D" id="3.30.40.10">
    <property type="entry name" value="Zinc/RING finger domain, C3HC4 (zinc finger)"/>
    <property type="match status" value="1"/>
</dbReference>
<dbReference type="InterPro" id="IPR001841">
    <property type="entry name" value="Znf_RING"/>
</dbReference>
<feature type="domain" description="RING-type" evidence="15">
    <location>
        <begin position="191"/>
        <end position="459"/>
    </location>
</feature>
<dbReference type="SMART" id="SM00184">
    <property type="entry name" value="RING"/>
    <property type="match status" value="2"/>
</dbReference>
<dbReference type="InterPro" id="IPR044066">
    <property type="entry name" value="TRIAD_supradom"/>
</dbReference>
<dbReference type="InterPro" id="IPR006575">
    <property type="entry name" value="RWD_dom"/>
</dbReference>
<dbReference type="SUPFAM" id="SSF54495">
    <property type="entry name" value="UBC-like"/>
    <property type="match status" value="1"/>
</dbReference>
<sequence>MAEVQNEDEREEELSSIAAIFPELEIDPINPFSASISIPVAPESPLTVRFQIATEEALPTAPPTPPDSDDGHGVHLPDFSAKDETHHLSNLPPLRLEITLPNGYPSEKPPQFSITTSPNWIPESSLQTLKDEGFALWEEYAHGQVVYAQIDFLQQAAERSFDIGEIRLPMDMKLALLDFDIKTKREKFEKETFECGVCLEPKKGAACYRVQKCGHVFCVQCLQDFYNSCITEGDVANVKCMDSTCGKEPAVRGAPRRYKKEKTLNPSELLRIPLGESTVRRYVELKRKKKLESDKSTIYCPRNWCQGPARSDKYPKITDLSLALDSESDDEGPAPPQRSNGSPTDKKSPETLDRLSICEDCNFAFCRICKASWHGDLVRCWPRDATELSTEEQASYDYIRLHTSPCPTCNSATQKTHGCNHMSCFQCRTHFCYLCGAWLDPGNPYKHFNQKGKECYQRLWDLEAGDNGGAFVVGARGFEHQAEAEAAA</sequence>
<dbReference type="CDD" id="cd23134">
    <property type="entry name" value="RING-HC_ITT1-like"/>
    <property type="match status" value="1"/>
</dbReference>
<keyword evidence="4" id="KW-0808">Transferase</keyword>
<keyword evidence="6" id="KW-0677">Repeat</keyword>
<comment type="pathway">
    <text evidence="2">Protein modification; protein ubiquitination.</text>
</comment>
<evidence type="ECO:0000256" key="7">
    <source>
        <dbReference type="ARBA" id="ARBA00022771"/>
    </source>
</evidence>
<dbReference type="SMART" id="SM00647">
    <property type="entry name" value="IBR"/>
    <property type="match status" value="2"/>
</dbReference>
<feature type="region of interest" description="Disordered" evidence="12">
    <location>
        <begin position="325"/>
        <end position="349"/>
    </location>
</feature>
<dbReference type="Gene3D" id="3.10.110.10">
    <property type="entry name" value="Ubiquitin Conjugating Enzyme"/>
    <property type="match status" value="1"/>
</dbReference>
<evidence type="ECO:0000259" key="15">
    <source>
        <dbReference type="PROSITE" id="PS51873"/>
    </source>
</evidence>
<dbReference type="Proteomes" id="UP000799429">
    <property type="component" value="Unassembled WGS sequence"/>
</dbReference>
<dbReference type="PROSITE" id="PS50089">
    <property type="entry name" value="ZF_RING_2"/>
    <property type="match status" value="1"/>
</dbReference>
<keyword evidence="7 11" id="KW-0863">Zinc-finger</keyword>
<comment type="caution">
    <text evidence="16">The sequence shown here is derived from an EMBL/GenBank/DDBJ whole genome shotgun (WGS) entry which is preliminary data.</text>
</comment>
<dbReference type="FunFam" id="3.30.40.10:FF:000416">
    <property type="entry name" value="RBR-type E3 ubiquitin transferase"/>
    <property type="match status" value="1"/>
</dbReference>